<dbReference type="GO" id="GO:0030163">
    <property type="term" value="P:protein catabolic process"/>
    <property type="evidence" value="ECO:0007669"/>
    <property type="project" value="UniProtKB-ARBA"/>
</dbReference>
<sequence length="361" mass="41774">MVLEIGKSNDDSCNIETKVKKLDIIWSIQNFSQRSEKTGEKFESQTCLVGSKDRSEWYLRIYPNGSNEKCKDYVSVFLVLKSPDKAKAIYGFSILNNKEEKKNVRSSTRSDEFVEGTGWGYEDFVKKDFLLNESNGLLSNDKLKILCEVEITEVKSDNPDNPETSKNITIPQSKLSSDYGNLFDSTLLYDCVIKVEDTEIKVHKAVLAARSTVFSDTFNSTKEESQTNIIEVREFRVDVVKKMLEYIYKDEISDIQNMDNEMFEIANRYELHRLKAISEQSMCTSLTIENVLERFALSDKYPTERLKNCCEELILKNMERLTKTKEWKKFVRVCPSLLESLLLRLANISSTERDSEKEENE</sequence>
<dbReference type="Pfam" id="PF22486">
    <property type="entry name" value="MATH_2"/>
    <property type="match status" value="1"/>
</dbReference>
<dbReference type="InterPro" id="IPR000210">
    <property type="entry name" value="BTB/POZ_dom"/>
</dbReference>
<evidence type="ECO:0000259" key="2">
    <source>
        <dbReference type="PROSITE" id="PS50144"/>
    </source>
</evidence>
<protein>
    <submittedName>
        <fullName evidence="4">BTB domain-containing protein</fullName>
    </submittedName>
</protein>
<evidence type="ECO:0000259" key="1">
    <source>
        <dbReference type="PROSITE" id="PS50097"/>
    </source>
</evidence>
<dbReference type="PANTHER" id="PTHR24413">
    <property type="entry name" value="SPECKLE-TYPE POZ PROTEIN"/>
    <property type="match status" value="1"/>
</dbReference>
<dbReference type="STRING" id="174720.A0A0N5C3N9"/>
<dbReference type="InterPro" id="IPR002083">
    <property type="entry name" value="MATH/TRAF_dom"/>
</dbReference>
<proteinExistence type="predicted"/>
<dbReference type="AlphaFoldDB" id="A0A0N5C3N9"/>
<dbReference type="Gene3D" id="3.30.710.10">
    <property type="entry name" value="Potassium Channel Kv1.1, Chain A"/>
    <property type="match status" value="1"/>
</dbReference>
<evidence type="ECO:0000313" key="3">
    <source>
        <dbReference type="Proteomes" id="UP000046392"/>
    </source>
</evidence>
<accession>A0A0N5C3N9</accession>
<organism evidence="3 4">
    <name type="scientific">Strongyloides papillosus</name>
    <name type="common">Intestinal threadworm</name>
    <dbReference type="NCBI Taxonomy" id="174720"/>
    <lineage>
        <taxon>Eukaryota</taxon>
        <taxon>Metazoa</taxon>
        <taxon>Ecdysozoa</taxon>
        <taxon>Nematoda</taxon>
        <taxon>Chromadorea</taxon>
        <taxon>Rhabditida</taxon>
        <taxon>Tylenchina</taxon>
        <taxon>Panagrolaimomorpha</taxon>
        <taxon>Strongyloidoidea</taxon>
        <taxon>Strongyloididae</taxon>
        <taxon>Strongyloides</taxon>
    </lineage>
</organism>
<feature type="domain" description="MATH" evidence="2">
    <location>
        <begin position="21"/>
        <end position="149"/>
    </location>
</feature>
<dbReference type="Proteomes" id="UP000046392">
    <property type="component" value="Unplaced"/>
</dbReference>
<dbReference type="WBParaSite" id="SPAL_0001258000.1">
    <property type="protein sequence ID" value="SPAL_0001258000.1"/>
    <property type="gene ID" value="SPAL_0001258000"/>
</dbReference>
<dbReference type="InterPro" id="IPR011333">
    <property type="entry name" value="SKP1/BTB/POZ_sf"/>
</dbReference>
<feature type="domain" description="BTB" evidence="1">
    <location>
        <begin position="189"/>
        <end position="256"/>
    </location>
</feature>
<dbReference type="PROSITE" id="PS50097">
    <property type="entry name" value="BTB"/>
    <property type="match status" value="1"/>
</dbReference>
<dbReference type="SMART" id="SM00225">
    <property type="entry name" value="BTB"/>
    <property type="match status" value="1"/>
</dbReference>
<dbReference type="CDD" id="cd14733">
    <property type="entry name" value="BACK"/>
    <property type="match status" value="1"/>
</dbReference>
<dbReference type="SUPFAM" id="SSF49599">
    <property type="entry name" value="TRAF domain-like"/>
    <property type="match status" value="1"/>
</dbReference>
<reference evidence="4" key="1">
    <citation type="submission" date="2017-02" db="UniProtKB">
        <authorList>
            <consortium name="WormBaseParasite"/>
        </authorList>
    </citation>
    <scope>IDENTIFICATION</scope>
</reference>
<dbReference type="Gene3D" id="2.60.210.10">
    <property type="entry name" value="Apoptosis, Tumor Necrosis Factor Receptor Associated Protein 2, Chain A"/>
    <property type="match status" value="1"/>
</dbReference>
<dbReference type="Pfam" id="PF00651">
    <property type="entry name" value="BTB"/>
    <property type="match status" value="1"/>
</dbReference>
<dbReference type="InterPro" id="IPR008974">
    <property type="entry name" value="TRAF-like"/>
</dbReference>
<keyword evidence="3" id="KW-1185">Reference proteome</keyword>
<evidence type="ECO:0000313" key="4">
    <source>
        <dbReference type="WBParaSite" id="SPAL_0001258000.1"/>
    </source>
</evidence>
<name>A0A0N5C3N9_STREA</name>
<dbReference type="PROSITE" id="PS50144">
    <property type="entry name" value="MATH"/>
    <property type="match status" value="1"/>
</dbReference>
<dbReference type="Gene3D" id="1.25.40.420">
    <property type="match status" value="1"/>
</dbReference>
<dbReference type="SUPFAM" id="SSF54695">
    <property type="entry name" value="POZ domain"/>
    <property type="match status" value="1"/>
</dbReference>